<dbReference type="InterPro" id="IPR000182">
    <property type="entry name" value="GNAT_dom"/>
</dbReference>
<dbReference type="Gene3D" id="3.40.630.30">
    <property type="match status" value="1"/>
</dbReference>
<dbReference type="InterPro" id="IPR016181">
    <property type="entry name" value="Acyl_CoA_acyltransferase"/>
</dbReference>
<feature type="domain" description="N-acetyltransferase" evidence="1">
    <location>
        <begin position="7"/>
        <end position="153"/>
    </location>
</feature>
<sequence length="153" mass="17460">MYTTTIARHSELTDDLLQTLITLARQVPEFDGRYTIEDYRSRLTNKPMLVQLVSVEGELAGFKIGYSEQPGQFYSWLGAVMPEFRQLGLAKTLLADQEAWAKAQGFDLIAVNTYNQFTSMLQMLIKQGYKVVGLQTDKEQVDNNKLFLNKLLN</sequence>
<organism evidence="2 3">
    <name type="scientific">Shewanella algidipiscicola</name>
    <dbReference type="NCBI Taxonomy" id="614070"/>
    <lineage>
        <taxon>Bacteria</taxon>
        <taxon>Pseudomonadati</taxon>
        <taxon>Pseudomonadota</taxon>
        <taxon>Gammaproteobacteria</taxon>
        <taxon>Alteromonadales</taxon>
        <taxon>Shewanellaceae</taxon>
        <taxon>Shewanella</taxon>
    </lineage>
</organism>
<name>A0ABQ4P2K3_9GAMM</name>
<dbReference type="Pfam" id="PF00583">
    <property type="entry name" value="Acetyltransf_1"/>
    <property type="match status" value="1"/>
</dbReference>
<dbReference type="RefSeq" id="WP_119979217.1">
    <property type="nucleotide sequence ID" value="NZ_BPFB01000001.1"/>
</dbReference>
<dbReference type="PROSITE" id="PS51186">
    <property type="entry name" value="GNAT"/>
    <property type="match status" value="1"/>
</dbReference>
<protein>
    <submittedName>
        <fullName evidence="2">N-acetyltransferase GCN5</fullName>
    </submittedName>
</protein>
<accession>A0ABQ4P2K3</accession>
<evidence type="ECO:0000313" key="3">
    <source>
        <dbReference type="Proteomes" id="UP000761574"/>
    </source>
</evidence>
<evidence type="ECO:0000259" key="1">
    <source>
        <dbReference type="PROSITE" id="PS51186"/>
    </source>
</evidence>
<dbReference type="CDD" id="cd04301">
    <property type="entry name" value="NAT_SF"/>
    <property type="match status" value="1"/>
</dbReference>
<dbReference type="SUPFAM" id="SSF55729">
    <property type="entry name" value="Acyl-CoA N-acyltransferases (Nat)"/>
    <property type="match status" value="1"/>
</dbReference>
<dbReference type="EMBL" id="BPFB01000001">
    <property type="protein sequence ID" value="GIU41668.1"/>
    <property type="molecule type" value="Genomic_DNA"/>
</dbReference>
<comment type="caution">
    <text evidence="2">The sequence shown here is derived from an EMBL/GenBank/DDBJ whole genome shotgun (WGS) entry which is preliminary data.</text>
</comment>
<evidence type="ECO:0000313" key="2">
    <source>
        <dbReference type="EMBL" id="GIU41668.1"/>
    </source>
</evidence>
<reference evidence="2 3" key="1">
    <citation type="submission" date="2021-05" db="EMBL/GenBank/DDBJ databases">
        <title>Molecular characterization for Shewanella algae harboring chromosomal blaOXA-55-like strains isolated from clinical and environment sample.</title>
        <authorList>
            <person name="Ohama Y."/>
            <person name="Aoki K."/>
            <person name="Harada S."/>
            <person name="Moriya K."/>
            <person name="Ishii Y."/>
            <person name="Tateda K."/>
        </authorList>
    </citation>
    <scope>NUCLEOTIDE SEQUENCE [LARGE SCALE GENOMIC DNA]</scope>
    <source>
        <strain evidence="2 3">LMG 23746</strain>
    </source>
</reference>
<proteinExistence type="predicted"/>
<dbReference type="Proteomes" id="UP000761574">
    <property type="component" value="Unassembled WGS sequence"/>
</dbReference>
<gene>
    <name evidence="2" type="ORF">TUM4630_00820</name>
</gene>
<keyword evidence="3" id="KW-1185">Reference proteome</keyword>